<dbReference type="RefSeq" id="WP_168917716.1">
    <property type="nucleotide sequence ID" value="NZ_CP050804.1"/>
</dbReference>
<dbReference type="EMBL" id="CP050804">
    <property type="protein sequence ID" value="QJC21776.1"/>
    <property type="molecule type" value="Genomic_DNA"/>
</dbReference>
<proteinExistence type="predicted"/>
<evidence type="ECO:0000313" key="1">
    <source>
        <dbReference type="EMBL" id="QJC21776.1"/>
    </source>
</evidence>
<dbReference type="AlphaFoldDB" id="A0A6H2EK90"/>
<protein>
    <submittedName>
        <fullName evidence="1">Uncharacterized protein</fullName>
    </submittedName>
</protein>
<accession>A0A6H2EK90</accession>
<sequence>MSLTKAQAILFIQDRHRPHGRASSVRFGSAPFRIRIAKEQSLKEPTPIEDIIAYVNEFLTSLGMLASDNPQISFASELTDAEIQEVLNRTLYAPIHDAYGNCEDLVWMKFTQDGYLGVVAVSNDINFDIPPSLEAHLCTRNTPGIIVKSLHKQWDRTFVLAFPLINIPKGLKRANIETGIGNYLISQGVPILDFFSHRY</sequence>
<keyword evidence="2" id="KW-1185">Reference proteome</keyword>
<dbReference type="Proteomes" id="UP000502298">
    <property type="component" value="Chromosome"/>
</dbReference>
<evidence type="ECO:0000313" key="2">
    <source>
        <dbReference type="Proteomes" id="UP000502298"/>
    </source>
</evidence>
<dbReference type="KEGG" id="arca:HC352_04160"/>
<name>A0A6H2EK90_9ACTO</name>
<reference evidence="1 2" key="1">
    <citation type="submission" date="2020-03" db="EMBL/GenBank/DDBJ databases">
        <title>Complete genome of Arcanobacterium buesumensis sp. nov. strain 2701.</title>
        <authorList>
            <person name="Borowiak M."/>
            <person name="Alssahen M."/>
            <person name="Laemmler C."/>
            <person name="Malorny B."/>
            <person name="Hassan A."/>
            <person name="Prenger-Berninghoff E."/>
            <person name="Ploetz M."/>
            <person name="Abdulmawjood A."/>
        </authorList>
    </citation>
    <scope>NUCLEOTIDE SEQUENCE [LARGE SCALE GENOMIC DNA]</scope>
    <source>
        <strain evidence="1 2">2701</strain>
    </source>
</reference>
<gene>
    <name evidence="1" type="ORF">HC352_04160</name>
</gene>
<organism evidence="1 2">
    <name type="scientific">Arcanobacterium buesumense</name>
    <dbReference type="NCBI Taxonomy" id="2722751"/>
    <lineage>
        <taxon>Bacteria</taxon>
        <taxon>Bacillati</taxon>
        <taxon>Actinomycetota</taxon>
        <taxon>Actinomycetes</taxon>
        <taxon>Actinomycetales</taxon>
        <taxon>Actinomycetaceae</taxon>
        <taxon>Arcanobacterium</taxon>
    </lineage>
</organism>